<keyword evidence="3" id="KW-0325">Glycoprotein</keyword>
<evidence type="ECO:0000259" key="9">
    <source>
        <dbReference type="PROSITE" id="PS50213"/>
    </source>
</evidence>
<dbReference type="Pfam" id="PF02469">
    <property type="entry name" value="Fasciclin"/>
    <property type="match status" value="1"/>
</dbReference>
<keyword evidence="3" id="KW-0449">Lipoprotein</keyword>
<dbReference type="Proteomes" id="UP000825935">
    <property type="component" value="Chromosome 10"/>
</dbReference>
<dbReference type="InterPro" id="IPR045003">
    <property type="entry name" value="FLA_A"/>
</dbReference>
<evidence type="ECO:0000256" key="1">
    <source>
        <dbReference type="ARBA" id="ARBA00004609"/>
    </source>
</evidence>
<name>A0A8T2U096_CERRI</name>
<organism evidence="10 11">
    <name type="scientific">Ceratopteris richardii</name>
    <name type="common">Triangle waterfern</name>
    <dbReference type="NCBI Taxonomy" id="49495"/>
    <lineage>
        <taxon>Eukaryota</taxon>
        <taxon>Viridiplantae</taxon>
        <taxon>Streptophyta</taxon>
        <taxon>Embryophyta</taxon>
        <taxon>Tracheophyta</taxon>
        <taxon>Polypodiopsida</taxon>
        <taxon>Polypodiidae</taxon>
        <taxon>Polypodiales</taxon>
        <taxon>Pteridineae</taxon>
        <taxon>Pteridaceae</taxon>
        <taxon>Parkerioideae</taxon>
        <taxon>Ceratopteris</taxon>
    </lineage>
</organism>
<feature type="region of interest" description="Disordered" evidence="7">
    <location>
        <begin position="204"/>
        <end position="243"/>
    </location>
</feature>
<dbReference type="GO" id="GO:0098552">
    <property type="term" value="C:side of membrane"/>
    <property type="evidence" value="ECO:0007669"/>
    <property type="project" value="UniProtKB-KW"/>
</dbReference>
<keyword evidence="2" id="KW-1003">Cell membrane</keyword>
<feature type="compositionally biased region" description="Low complexity" evidence="7">
    <location>
        <begin position="209"/>
        <end position="231"/>
    </location>
</feature>
<dbReference type="InterPro" id="IPR000782">
    <property type="entry name" value="FAS1_domain"/>
</dbReference>
<keyword evidence="11" id="KW-1185">Reference proteome</keyword>
<dbReference type="SMART" id="SM00554">
    <property type="entry name" value="FAS1"/>
    <property type="match status" value="1"/>
</dbReference>
<evidence type="ECO:0000256" key="5">
    <source>
        <dbReference type="ARBA" id="ARBA00023136"/>
    </source>
</evidence>
<evidence type="ECO:0000256" key="2">
    <source>
        <dbReference type="ARBA" id="ARBA00022475"/>
    </source>
</evidence>
<evidence type="ECO:0000256" key="8">
    <source>
        <dbReference type="SAM" id="SignalP"/>
    </source>
</evidence>
<dbReference type="InterPro" id="IPR036378">
    <property type="entry name" value="FAS1_dom_sf"/>
</dbReference>
<keyword evidence="4 8" id="KW-0732">Signal</keyword>
<comment type="function">
    <text evidence="6">May be a cell surface adhesion protein.</text>
</comment>
<dbReference type="OrthoDB" id="286301at2759"/>
<feature type="signal peptide" evidence="8">
    <location>
        <begin position="1"/>
        <end position="25"/>
    </location>
</feature>
<evidence type="ECO:0000256" key="7">
    <source>
        <dbReference type="SAM" id="MobiDB-lite"/>
    </source>
</evidence>
<dbReference type="AlphaFoldDB" id="A0A8T2U096"/>
<dbReference type="PANTHER" id="PTHR32077">
    <property type="entry name" value="FASCICLIN-LIKE ARABINOGALACTAN PROTEIN"/>
    <property type="match status" value="1"/>
</dbReference>
<evidence type="ECO:0000313" key="11">
    <source>
        <dbReference type="Proteomes" id="UP000825935"/>
    </source>
</evidence>
<dbReference type="GO" id="GO:0009834">
    <property type="term" value="P:plant-type secondary cell wall biogenesis"/>
    <property type="evidence" value="ECO:0007669"/>
    <property type="project" value="TreeGrafter"/>
</dbReference>
<proteinExistence type="predicted"/>
<reference evidence="10" key="1">
    <citation type="submission" date="2021-08" db="EMBL/GenBank/DDBJ databases">
        <title>WGS assembly of Ceratopteris richardii.</title>
        <authorList>
            <person name="Marchant D.B."/>
            <person name="Chen G."/>
            <person name="Jenkins J."/>
            <person name="Shu S."/>
            <person name="Leebens-Mack J."/>
            <person name="Grimwood J."/>
            <person name="Schmutz J."/>
            <person name="Soltis P."/>
            <person name="Soltis D."/>
            <person name="Chen Z.-H."/>
        </authorList>
    </citation>
    <scope>NUCLEOTIDE SEQUENCE</scope>
    <source>
        <strain evidence="10">Whitten #5841</strain>
        <tissue evidence="10">Leaf</tissue>
    </source>
</reference>
<gene>
    <name evidence="10" type="ORF">KP509_10G036000</name>
</gene>
<evidence type="ECO:0000256" key="4">
    <source>
        <dbReference type="ARBA" id="ARBA00022729"/>
    </source>
</evidence>
<sequence>MEVPVVFRFELVLSLALAMTIATAAQAPAPAPSPSLSPAPAPAPAFANITQVLINAGDYATLVGYLTSTGVGEKFQAQANRTDVGITIFAPKNKAFTTNPAASLLKGISFRNLEALLEYHALNNWESLADLQQMTDNVTSTFATYNSGGRYQLNITNVQGQVQVDTEWNRATIASTLYNAQPVSIFALDEVLLPTDIFGLPAPAPAPAPSSGAPTPGPSSSSSPSSSSAGGAASGPSGGNSFATHSSSPATVFSLLLLALLMKIIA</sequence>
<dbReference type="SUPFAM" id="SSF82153">
    <property type="entry name" value="FAS1 domain"/>
    <property type="match status" value="1"/>
</dbReference>
<comment type="caution">
    <text evidence="10">The sequence shown here is derived from an EMBL/GenBank/DDBJ whole genome shotgun (WGS) entry which is preliminary data.</text>
</comment>
<dbReference type="EMBL" id="CM035415">
    <property type="protein sequence ID" value="KAH7427253.1"/>
    <property type="molecule type" value="Genomic_DNA"/>
</dbReference>
<dbReference type="GO" id="GO:0005886">
    <property type="term" value="C:plasma membrane"/>
    <property type="evidence" value="ECO:0007669"/>
    <property type="project" value="UniProtKB-SubCell"/>
</dbReference>
<evidence type="ECO:0000313" key="10">
    <source>
        <dbReference type="EMBL" id="KAH7427253.1"/>
    </source>
</evidence>
<dbReference type="PANTHER" id="PTHR32077:SF86">
    <property type="entry name" value="FAS1 DOMAIN-CONTAINING PROTEIN SELMODRAFT_448915"/>
    <property type="match status" value="1"/>
</dbReference>
<feature type="chain" id="PRO_5035785742" description="FAS1 domain-containing protein" evidence="8">
    <location>
        <begin position="26"/>
        <end position="266"/>
    </location>
</feature>
<keyword evidence="5" id="KW-0472">Membrane</keyword>
<evidence type="ECO:0000256" key="6">
    <source>
        <dbReference type="ARBA" id="ARBA00024686"/>
    </source>
</evidence>
<dbReference type="OMA" id="HSHENAM"/>
<keyword evidence="3" id="KW-0336">GPI-anchor</keyword>
<accession>A0A8T2U096</accession>
<feature type="domain" description="FAS1" evidence="9">
    <location>
        <begin position="46"/>
        <end position="192"/>
    </location>
</feature>
<comment type="subcellular location">
    <subcellularLocation>
        <location evidence="1">Cell membrane</location>
        <topology evidence="1">Lipid-anchor</topology>
        <topology evidence="1">GPI-anchor</topology>
    </subcellularLocation>
</comment>
<dbReference type="PROSITE" id="PS50213">
    <property type="entry name" value="FAS1"/>
    <property type="match status" value="1"/>
</dbReference>
<dbReference type="Gene3D" id="2.30.180.10">
    <property type="entry name" value="FAS1 domain"/>
    <property type="match status" value="1"/>
</dbReference>
<protein>
    <recommendedName>
        <fullName evidence="9">FAS1 domain-containing protein</fullName>
    </recommendedName>
</protein>
<evidence type="ECO:0000256" key="3">
    <source>
        <dbReference type="ARBA" id="ARBA00022622"/>
    </source>
</evidence>